<organism evidence="1 2">
    <name type="scientific">Aureimonas ureilytica</name>
    <dbReference type="NCBI Taxonomy" id="401562"/>
    <lineage>
        <taxon>Bacteria</taxon>
        <taxon>Pseudomonadati</taxon>
        <taxon>Pseudomonadota</taxon>
        <taxon>Alphaproteobacteria</taxon>
        <taxon>Hyphomicrobiales</taxon>
        <taxon>Aurantimonadaceae</taxon>
        <taxon>Aureimonas</taxon>
    </lineage>
</organism>
<protein>
    <submittedName>
        <fullName evidence="1">Uncharacterized protein</fullName>
    </submittedName>
</protein>
<evidence type="ECO:0000313" key="2">
    <source>
        <dbReference type="Proteomes" id="UP000078529"/>
    </source>
</evidence>
<keyword evidence="2" id="KW-1185">Reference proteome</keyword>
<proteinExistence type="predicted"/>
<dbReference type="RefSeq" id="WP_058599290.1">
    <property type="nucleotide sequence ID" value="NZ_LDQA01000014.1"/>
</dbReference>
<dbReference type="PATRIC" id="fig|401562.4.peg.739"/>
<gene>
    <name evidence="1" type="ORF">NS365_05535</name>
</gene>
<name>A0A175RTQ1_9HYPH</name>
<reference evidence="1 2" key="1">
    <citation type="journal article" date="2016" name="Front. Microbiol.">
        <title>Genomic Resource of Rice Seed Associated Bacteria.</title>
        <authorList>
            <person name="Midha S."/>
            <person name="Bansal K."/>
            <person name="Sharma S."/>
            <person name="Kumar N."/>
            <person name="Patil P.P."/>
            <person name="Chaudhry V."/>
            <person name="Patil P.B."/>
        </authorList>
    </citation>
    <scope>NUCLEOTIDE SEQUENCE [LARGE SCALE GENOMIC DNA]</scope>
    <source>
        <strain evidence="1 2">NS365</strain>
    </source>
</reference>
<dbReference type="Proteomes" id="UP000078529">
    <property type="component" value="Unassembled WGS sequence"/>
</dbReference>
<dbReference type="AlphaFoldDB" id="A0A175RTQ1"/>
<accession>A0A175RTQ1</accession>
<comment type="caution">
    <text evidence="1">The sequence shown here is derived from an EMBL/GenBank/DDBJ whole genome shotgun (WGS) entry which is preliminary data.</text>
</comment>
<sequence>MSNEVITISRTDLMAALAFVPQAQRGEFALTLLGLQEPKIGTTTVFGSYPLTVDQARLLKSKLDDKTNLLIRRMLIQEKDGRAEVRWPELKKILGEDTLKGPFARGRLGGLHRSLAKMEGVPSNSKLMLMGESWVENPSVPDDYLDGVLYIDGPAVDALKVAYDVPDWDNEHGHG</sequence>
<evidence type="ECO:0000313" key="1">
    <source>
        <dbReference type="EMBL" id="KTR06897.1"/>
    </source>
</evidence>
<dbReference type="EMBL" id="LDQA01000014">
    <property type="protein sequence ID" value="KTR06897.1"/>
    <property type="molecule type" value="Genomic_DNA"/>
</dbReference>